<dbReference type="PANTHER" id="PTHR37833:SF1">
    <property type="entry name" value="SIGNAL PEPTIDE PROTEIN"/>
    <property type="match status" value="1"/>
</dbReference>
<dbReference type="EMBL" id="WAEL01000005">
    <property type="protein sequence ID" value="NID11645.1"/>
    <property type="molecule type" value="Genomic_DNA"/>
</dbReference>
<dbReference type="PANTHER" id="PTHR37833">
    <property type="entry name" value="LIPOPROTEIN-RELATED"/>
    <property type="match status" value="1"/>
</dbReference>
<dbReference type="Gene3D" id="2.60.40.10">
    <property type="entry name" value="Immunoglobulins"/>
    <property type="match status" value="1"/>
</dbReference>
<comment type="caution">
    <text evidence="2">The sequence shown here is derived from an EMBL/GenBank/DDBJ whole genome shotgun (WGS) entry which is preliminary data.</text>
</comment>
<evidence type="ECO:0000313" key="2">
    <source>
        <dbReference type="EMBL" id="NID11645.1"/>
    </source>
</evidence>
<organism evidence="2 3">
    <name type="scientific">Fibrivirga algicola</name>
    <dbReference type="NCBI Taxonomy" id="2950420"/>
    <lineage>
        <taxon>Bacteria</taxon>
        <taxon>Pseudomonadati</taxon>
        <taxon>Bacteroidota</taxon>
        <taxon>Cytophagia</taxon>
        <taxon>Cytophagales</taxon>
        <taxon>Spirosomataceae</taxon>
        <taxon>Fibrivirga</taxon>
    </lineage>
</organism>
<dbReference type="RefSeq" id="WP_085411230.1">
    <property type="nucleotide sequence ID" value="NZ_WAEL01000005.1"/>
</dbReference>
<dbReference type="InterPro" id="IPR011467">
    <property type="entry name" value="DUF1573"/>
</dbReference>
<name>A0ABX0QGX7_9BACT</name>
<sequence length="143" mass="14700">MKTALSLFVALFAFVSVSFAQDGVATFAKEAHDFGKVEQGKPVTYVFTFKNTGTAPIVVTDATASCGCTKPSWSKEPVAPGQSGQVSATFNAASPGPFNKTVTVTSNAKTSTVYLTLKGEVVSKEAAAAAAQANPASKKKGTK</sequence>
<dbReference type="InterPro" id="IPR013783">
    <property type="entry name" value="Ig-like_fold"/>
</dbReference>
<protein>
    <submittedName>
        <fullName evidence="2">DUF1573 domain-containing protein</fullName>
    </submittedName>
</protein>
<dbReference type="Pfam" id="PF07610">
    <property type="entry name" value="DUF1573"/>
    <property type="match status" value="1"/>
</dbReference>
<proteinExistence type="predicted"/>
<feature type="chain" id="PRO_5046835867" evidence="1">
    <location>
        <begin position="21"/>
        <end position="143"/>
    </location>
</feature>
<feature type="signal peptide" evidence="1">
    <location>
        <begin position="1"/>
        <end position="20"/>
    </location>
</feature>
<reference evidence="2" key="1">
    <citation type="submission" date="2024-05" db="EMBL/GenBank/DDBJ databases">
        <authorList>
            <person name="Jung D.-H."/>
        </authorList>
    </citation>
    <scope>NUCLEOTIDE SEQUENCE</scope>
    <source>
        <strain evidence="2">JA-25</strain>
    </source>
</reference>
<evidence type="ECO:0000313" key="3">
    <source>
        <dbReference type="Proteomes" id="UP000606008"/>
    </source>
</evidence>
<accession>A0ABX0QGX7</accession>
<dbReference type="Proteomes" id="UP000606008">
    <property type="component" value="Unassembled WGS sequence"/>
</dbReference>
<keyword evidence="3" id="KW-1185">Reference proteome</keyword>
<keyword evidence="1" id="KW-0732">Signal</keyword>
<evidence type="ECO:0000256" key="1">
    <source>
        <dbReference type="SAM" id="SignalP"/>
    </source>
</evidence>
<gene>
    <name evidence="2" type="ORF">F7231_15845</name>
</gene>